<name>A0ABY6Q2L9_9ACTN</name>
<keyword evidence="1" id="KW-0378">Hydrolase</keyword>
<dbReference type="InterPro" id="IPR044925">
    <property type="entry name" value="His-Me_finger_sf"/>
</dbReference>
<evidence type="ECO:0000313" key="2">
    <source>
        <dbReference type="Proteomes" id="UP001164963"/>
    </source>
</evidence>
<dbReference type="Gene3D" id="3.40.1800.10">
    <property type="entry name" value="His-Me finger endonucleases"/>
    <property type="match status" value="1"/>
</dbReference>
<accession>A0ABY6Q2L9</accession>
<dbReference type="RefSeq" id="WP_265547009.1">
    <property type="nucleotide sequence ID" value="NZ_CP098740.1"/>
</dbReference>
<dbReference type="GO" id="GO:0004519">
    <property type="term" value="F:endonuclease activity"/>
    <property type="evidence" value="ECO:0007669"/>
    <property type="project" value="UniProtKB-KW"/>
</dbReference>
<organism evidence="1 2">
    <name type="scientific">Streptomyces drozdowiczii</name>
    <dbReference type="NCBI Taxonomy" id="202862"/>
    <lineage>
        <taxon>Bacteria</taxon>
        <taxon>Bacillati</taxon>
        <taxon>Actinomycetota</taxon>
        <taxon>Actinomycetes</taxon>
        <taxon>Kitasatosporales</taxon>
        <taxon>Streptomycetaceae</taxon>
        <taxon>Streptomyces</taxon>
    </lineage>
</organism>
<dbReference type="Proteomes" id="UP001164963">
    <property type="component" value="Chromosome"/>
</dbReference>
<sequence>MIIPSPMATFTDAELQLHAAGTASNMTPALIERVLMAKRLVDRYRTNWCRGIRGYSCRNGTLEGVPACLRHLSTDELQAVELLLRWAQPLVDRWLFQLPPVCWFWPVPEAGRFVDAVTFLFDWQQSRCAICGRPGQRGGTRSDSLVLDHDHKSGIARGFLCHPCNKREGLDRPGDGRYANYRRRPPTALLDVSLRYGQRRP</sequence>
<keyword evidence="2" id="KW-1185">Reference proteome</keyword>
<protein>
    <submittedName>
        <fullName evidence="1">Endonuclease VII domain-containing protein</fullName>
    </submittedName>
</protein>
<reference evidence="1" key="1">
    <citation type="journal article" date="2022" name="Front. Microbiol.">
        <title>Mirubactin C rescues the lethal effect of cell wall biosynthesis mutations in Bacillus subtilis.</title>
        <authorList>
            <person name="Kepplinger B."/>
            <person name="Wen X."/>
            <person name="Tyler A.R."/>
            <person name="Kim B.Y."/>
            <person name="Brown J."/>
            <person name="Banks P."/>
            <person name="Dashti Y."/>
            <person name="Mackenzie E.S."/>
            <person name="Wills C."/>
            <person name="Kawai Y."/>
            <person name="Waldron K.J."/>
            <person name="Allenby N.E.E."/>
            <person name="Wu L.J."/>
            <person name="Hall M.J."/>
            <person name="Errington J."/>
        </authorList>
    </citation>
    <scope>NUCLEOTIDE SEQUENCE</scope>
    <source>
        <strain evidence="1">MDA8-470</strain>
    </source>
</reference>
<keyword evidence="1" id="KW-0255">Endonuclease</keyword>
<dbReference type="SUPFAM" id="SSF54060">
    <property type="entry name" value="His-Me finger endonucleases"/>
    <property type="match status" value="1"/>
</dbReference>
<evidence type="ECO:0000313" key="1">
    <source>
        <dbReference type="EMBL" id="UZK58351.1"/>
    </source>
</evidence>
<dbReference type="EMBL" id="CP098740">
    <property type="protein sequence ID" value="UZK58351.1"/>
    <property type="molecule type" value="Genomic_DNA"/>
</dbReference>
<dbReference type="InterPro" id="IPR038563">
    <property type="entry name" value="Endonuclease_7_sf"/>
</dbReference>
<proteinExistence type="predicted"/>
<dbReference type="Pfam" id="PF02945">
    <property type="entry name" value="Endonuclease_7"/>
    <property type="match status" value="1"/>
</dbReference>
<gene>
    <name evidence="1" type="ORF">NEH16_33535</name>
</gene>
<keyword evidence="1" id="KW-0540">Nuclease</keyword>
<dbReference type="InterPro" id="IPR004211">
    <property type="entry name" value="Endonuclease_7"/>
</dbReference>